<keyword evidence="3" id="KW-1185">Reference proteome</keyword>
<feature type="compositionally biased region" description="Polar residues" evidence="1">
    <location>
        <begin position="145"/>
        <end position="165"/>
    </location>
</feature>
<organism evidence="2 3">
    <name type="scientific">Tetrahymena thermophila (strain SB210)</name>
    <dbReference type="NCBI Taxonomy" id="312017"/>
    <lineage>
        <taxon>Eukaryota</taxon>
        <taxon>Sar</taxon>
        <taxon>Alveolata</taxon>
        <taxon>Ciliophora</taxon>
        <taxon>Intramacronucleata</taxon>
        <taxon>Oligohymenophorea</taxon>
        <taxon>Hymenostomatida</taxon>
        <taxon>Tetrahymenina</taxon>
        <taxon>Tetrahymenidae</taxon>
        <taxon>Tetrahymena</taxon>
    </lineage>
</organism>
<dbReference type="InParanoid" id="I7MD34"/>
<name>I7MD34_TETTS</name>
<dbReference type="KEGG" id="tet:TTHERM_00471970"/>
<proteinExistence type="predicted"/>
<dbReference type="RefSeq" id="XP_001033081.2">
    <property type="nucleotide sequence ID" value="XM_001033081.2"/>
</dbReference>
<sequence>MNPQKKLEIYSTLLSFQSSILKIVSNKTLIGIRCDIIPKMLKANTIYQTVYYSLQKYDTTQLTILARQAIILRRDELILAYLKVTAESNMIFSKQTRQANFTKNEKLQPIKNISISFEIMLNPQIIIPIIEIAIENQEIENTEQRSINSPQKIETNKHSVVSAANKQVHKESCQQQ</sequence>
<protein>
    <submittedName>
        <fullName evidence="2">Uncharacterized protein</fullName>
    </submittedName>
</protein>
<evidence type="ECO:0000256" key="1">
    <source>
        <dbReference type="SAM" id="MobiDB-lite"/>
    </source>
</evidence>
<feature type="region of interest" description="Disordered" evidence="1">
    <location>
        <begin position="143"/>
        <end position="176"/>
    </location>
</feature>
<evidence type="ECO:0000313" key="2">
    <source>
        <dbReference type="EMBL" id="EAR85418.2"/>
    </source>
</evidence>
<dbReference type="AlphaFoldDB" id="I7MD34"/>
<evidence type="ECO:0000313" key="3">
    <source>
        <dbReference type="Proteomes" id="UP000009168"/>
    </source>
</evidence>
<dbReference type="EMBL" id="GG662622">
    <property type="protein sequence ID" value="EAR85418.2"/>
    <property type="molecule type" value="Genomic_DNA"/>
</dbReference>
<gene>
    <name evidence="2" type="ORF">TTHERM_00471970</name>
</gene>
<dbReference type="Proteomes" id="UP000009168">
    <property type="component" value="Unassembled WGS sequence"/>
</dbReference>
<reference evidence="3" key="1">
    <citation type="journal article" date="2006" name="PLoS Biol.">
        <title>Macronuclear genome sequence of the ciliate Tetrahymena thermophila, a model eukaryote.</title>
        <authorList>
            <person name="Eisen J.A."/>
            <person name="Coyne R.S."/>
            <person name="Wu M."/>
            <person name="Wu D."/>
            <person name="Thiagarajan M."/>
            <person name="Wortman J.R."/>
            <person name="Badger J.H."/>
            <person name="Ren Q."/>
            <person name="Amedeo P."/>
            <person name="Jones K.M."/>
            <person name="Tallon L.J."/>
            <person name="Delcher A.L."/>
            <person name="Salzberg S.L."/>
            <person name="Silva J.C."/>
            <person name="Haas B.J."/>
            <person name="Majoros W.H."/>
            <person name="Farzad M."/>
            <person name="Carlton J.M."/>
            <person name="Smith R.K. Jr."/>
            <person name="Garg J."/>
            <person name="Pearlman R.E."/>
            <person name="Karrer K.M."/>
            <person name="Sun L."/>
            <person name="Manning G."/>
            <person name="Elde N.C."/>
            <person name="Turkewitz A.P."/>
            <person name="Asai D.J."/>
            <person name="Wilkes D.E."/>
            <person name="Wang Y."/>
            <person name="Cai H."/>
            <person name="Collins K."/>
            <person name="Stewart B.A."/>
            <person name="Lee S.R."/>
            <person name="Wilamowska K."/>
            <person name="Weinberg Z."/>
            <person name="Ruzzo W.L."/>
            <person name="Wloga D."/>
            <person name="Gaertig J."/>
            <person name="Frankel J."/>
            <person name="Tsao C.-C."/>
            <person name="Gorovsky M.A."/>
            <person name="Keeling P.J."/>
            <person name="Waller R.F."/>
            <person name="Patron N.J."/>
            <person name="Cherry J.M."/>
            <person name="Stover N.A."/>
            <person name="Krieger C.J."/>
            <person name="del Toro C."/>
            <person name="Ryder H.F."/>
            <person name="Williamson S.C."/>
            <person name="Barbeau R.A."/>
            <person name="Hamilton E.P."/>
            <person name="Orias E."/>
        </authorList>
    </citation>
    <scope>NUCLEOTIDE SEQUENCE [LARGE SCALE GENOMIC DNA]</scope>
    <source>
        <strain evidence="3">SB210</strain>
    </source>
</reference>
<dbReference type="GeneID" id="7846309"/>
<accession>I7MD34</accession>